<dbReference type="GO" id="GO:0006412">
    <property type="term" value="P:translation"/>
    <property type="evidence" value="ECO:0007669"/>
    <property type="project" value="UniProtKB-UniRule"/>
</dbReference>
<gene>
    <name evidence="5" type="primary">rplD</name>
    <name evidence="7" type="ORF">COU10_01005</name>
</gene>
<reference evidence="8" key="1">
    <citation type="submission" date="2017-09" db="EMBL/GenBank/DDBJ databases">
        <title>Depth-based differentiation of microbial function through sediment-hosted aquifers and enrichment of novel symbionts in the deep terrestrial subsurface.</title>
        <authorList>
            <person name="Probst A.J."/>
            <person name="Ladd B."/>
            <person name="Jarett J.K."/>
            <person name="Geller-Mcgrath D.E."/>
            <person name="Sieber C.M.K."/>
            <person name="Emerson J.B."/>
            <person name="Anantharaman K."/>
            <person name="Thomas B.C."/>
            <person name="Malmstrom R."/>
            <person name="Stieglmeier M."/>
            <person name="Klingl A."/>
            <person name="Woyke T."/>
            <person name="Ryan C.M."/>
            <person name="Banfield J.F."/>
        </authorList>
    </citation>
    <scope>NUCLEOTIDE SEQUENCE [LARGE SCALE GENOMIC DNA]</scope>
</reference>
<dbReference type="InterPro" id="IPR002136">
    <property type="entry name" value="Ribosomal_uL4"/>
</dbReference>
<protein>
    <recommendedName>
        <fullName evidence="4 5">Large ribosomal subunit protein uL4</fullName>
    </recommendedName>
</protein>
<evidence type="ECO:0000256" key="4">
    <source>
        <dbReference type="ARBA" id="ARBA00035244"/>
    </source>
</evidence>
<feature type="compositionally biased region" description="Basic residues" evidence="6">
    <location>
        <begin position="62"/>
        <end position="76"/>
    </location>
</feature>
<sequence>MKTDVFNIQGEKTGSVELKDAIFARAWNQDLVHQIFVSIEANKRRPWAHAKTRAEVAGGGRKPWKQKGTGRARHGSIRSPIWTGGGVTHGPSKDRDYTKKINKKMMRAAIYSVLSKKLTDGEFKVVEEIKIETGKTKDLNKALSAFFKTKTAPSTLVVSAKGNNSIVRVCKNLTKVATIHSDSIGVYDLLKYKNVLIEKGAIEEIK</sequence>
<comment type="function">
    <text evidence="5">Forms part of the polypeptide exit tunnel.</text>
</comment>
<keyword evidence="5" id="KW-0699">rRNA-binding</keyword>
<organism evidence="7 8">
    <name type="scientific">Candidatus Harrisonbacteria bacterium CG10_big_fil_rev_8_21_14_0_10_45_28</name>
    <dbReference type="NCBI Taxonomy" id="1974586"/>
    <lineage>
        <taxon>Bacteria</taxon>
        <taxon>Candidatus Harrisoniibacteriota</taxon>
    </lineage>
</organism>
<dbReference type="GO" id="GO:1990904">
    <property type="term" value="C:ribonucleoprotein complex"/>
    <property type="evidence" value="ECO:0007669"/>
    <property type="project" value="UniProtKB-KW"/>
</dbReference>
<dbReference type="EMBL" id="PFBC01000016">
    <property type="protein sequence ID" value="PIR88118.1"/>
    <property type="molecule type" value="Genomic_DNA"/>
</dbReference>
<comment type="subunit">
    <text evidence="5">Part of the 50S ribosomal subunit.</text>
</comment>
<evidence type="ECO:0000313" key="8">
    <source>
        <dbReference type="Proteomes" id="UP000230903"/>
    </source>
</evidence>
<dbReference type="Pfam" id="PF00573">
    <property type="entry name" value="Ribosomal_L4"/>
    <property type="match status" value="1"/>
</dbReference>
<evidence type="ECO:0000256" key="5">
    <source>
        <dbReference type="HAMAP-Rule" id="MF_01328"/>
    </source>
</evidence>
<dbReference type="PANTHER" id="PTHR10746">
    <property type="entry name" value="50S RIBOSOMAL PROTEIN L4"/>
    <property type="match status" value="1"/>
</dbReference>
<dbReference type="Gene3D" id="3.40.1370.10">
    <property type="match status" value="1"/>
</dbReference>
<evidence type="ECO:0000256" key="3">
    <source>
        <dbReference type="ARBA" id="ARBA00023274"/>
    </source>
</evidence>
<evidence type="ECO:0000256" key="6">
    <source>
        <dbReference type="SAM" id="MobiDB-lite"/>
    </source>
</evidence>
<keyword evidence="2 5" id="KW-0689">Ribosomal protein</keyword>
<comment type="similarity">
    <text evidence="1 5">Belongs to the universal ribosomal protein uL4 family.</text>
</comment>
<dbReference type="Proteomes" id="UP000230903">
    <property type="component" value="Unassembled WGS sequence"/>
</dbReference>
<dbReference type="InterPro" id="IPR023574">
    <property type="entry name" value="Ribosomal_uL4_dom_sf"/>
</dbReference>
<accession>A0A2H0UNZ0</accession>
<evidence type="ECO:0000256" key="1">
    <source>
        <dbReference type="ARBA" id="ARBA00010528"/>
    </source>
</evidence>
<dbReference type="InterPro" id="IPR013005">
    <property type="entry name" value="Ribosomal_uL4-like"/>
</dbReference>
<dbReference type="GO" id="GO:0019843">
    <property type="term" value="F:rRNA binding"/>
    <property type="evidence" value="ECO:0007669"/>
    <property type="project" value="UniProtKB-UniRule"/>
</dbReference>
<keyword evidence="3 5" id="KW-0687">Ribonucleoprotein</keyword>
<dbReference type="HAMAP" id="MF_01328_B">
    <property type="entry name" value="Ribosomal_uL4_B"/>
    <property type="match status" value="1"/>
</dbReference>
<dbReference type="AlphaFoldDB" id="A0A2H0UNZ0"/>
<proteinExistence type="inferred from homology"/>
<dbReference type="GO" id="GO:0005840">
    <property type="term" value="C:ribosome"/>
    <property type="evidence" value="ECO:0007669"/>
    <property type="project" value="UniProtKB-KW"/>
</dbReference>
<comment type="function">
    <text evidence="5">One of the primary rRNA binding proteins, this protein initially binds near the 5'-end of the 23S rRNA. It is important during the early stages of 50S assembly. It makes multiple contacts with different domains of the 23S rRNA in the assembled 50S subunit and ribosome.</text>
</comment>
<feature type="region of interest" description="Disordered" evidence="6">
    <location>
        <begin position="55"/>
        <end position="94"/>
    </location>
</feature>
<comment type="caution">
    <text evidence="7">The sequence shown here is derived from an EMBL/GenBank/DDBJ whole genome shotgun (WGS) entry which is preliminary data.</text>
</comment>
<evidence type="ECO:0000313" key="7">
    <source>
        <dbReference type="EMBL" id="PIR88118.1"/>
    </source>
</evidence>
<keyword evidence="5" id="KW-0694">RNA-binding</keyword>
<evidence type="ECO:0000256" key="2">
    <source>
        <dbReference type="ARBA" id="ARBA00022980"/>
    </source>
</evidence>
<dbReference type="NCBIfam" id="TIGR03953">
    <property type="entry name" value="rplD_bact"/>
    <property type="match status" value="1"/>
</dbReference>
<dbReference type="SUPFAM" id="SSF52166">
    <property type="entry name" value="Ribosomal protein L4"/>
    <property type="match status" value="1"/>
</dbReference>
<dbReference type="GO" id="GO:0003735">
    <property type="term" value="F:structural constituent of ribosome"/>
    <property type="evidence" value="ECO:0007669"/>
    <property type="project" value="InterPro"/>
</dbReference>
<name>A0A2H0UNZ0_9BACT</name>
<dbReference type="PANTHER" id="PTHR10746:SF6">
    <property type="entry name" value="LARGE RIBOSOMAL SUBUNIT PROTEIN UL4M"/>
    <property type="match status" value="1"/>
</dbReference>